<protein>
    <submittedName>
        <fullName evidence="1">10588_t:CDS:1</fullName>
    </submittedName>
</protein>
<comment type="caution">
    <text evidence="1">The sequence shown here is derived from an EMBL/GenBank/DDBJ whole genome shotgun (WGS) entry which is preliminary data.</text>
</comment>
<dbReference type="EMBL" id="CAJVQC010041227">
    <property type="protein sequence ID" value="CAG8772504.1"/>
    <property type="molecule type" value="Genomic_DNA"/>
</dbReference>
<accession>A0ACA9R118</accession>
<name>A0ACA9R118_9GLOM</name>
<reference evidence="1" key="1">
    <citation type="submission" date="2021-06" db="EMBL/GenBank/DDBJ databases">
        <authorList>
            <person name="Kallberg Y."/>
            <person name="Tangrot J."/>
            <person name="Rosling A."/>
        </authorList>
    </citation>
    <scope>NUCLEOTIDE SEQUENCE</scope>
    <source>
        <strain evidence="1">MA461A</strain>
    </source>
</reference>
<evidence type="ECO:0000313" key="1">
    <source>
        <dbReference type="EMBL" id="CAG8772504.1"/>
    </source>
</evidence>
<feature type="non-terminal residue" evidence="1">
    <location>
        <position position="1"/>
    </location>
</feature>
<evidence type="ECO:0000313" key="2">
    <source>
        <dbReference type="Proteomes" id="UP000789920"/>
    </source>
</evidence>
<gene>
    <name evidence="1" type="ORF">RPERSI_LOCUS16582</name>
</gene>
<dbReference type="Proteomes" id="UP000789920">
    <property type="component" value="Unassembled WGS sequence"/>
</dbReference>
<proteinExistence type="predicted"/>
<sequence>SMDSKLEAKKLPCVFTLFAEKYPESDLLKHIEKCKPEENQYWRNALANMVVKRTTEMLKVRDLAKETSTFGAQVDSLKNI</sequence>
<organism evidence="1 2">
    <name type="scientific">Racocetra persica</name>
    <dbReference type="NCBI Taxonomy" id="160502"/>
    <lineage>
        <taxon>Eukaryota</taxon>
        <taxon>Fungi</taxon>
        <taxon>Fungi incertae sedis</taxon>
        <taxon>Mucoromycota</taxon>
        <taxon>Glomeromycotina</taxon>
        <taxon>Glomeromycetes</taxon>
        <taxon>Diversisporales</taxon>
        <taxon>Gigasporaceae</taxon>
        <taxon>Racocetra</taxon>
    </lineage>
</organism>
<keyword evidence="2" id="KW-1185">Reference proteome</keyword>